<accession>A0A7X9STQ7</accession>
<organism evidence="1 2">
    <name type="scientific">Clostridium beijerinckii</name>
    <name type="common">Clostridium MP</name>
    <dbReference type="NCBI Taxonomy" id="1520"/>
    <lineage>
        <taxon>Bacteria</taxon>
        <taxon>Bacillati</taxon>
        <taxon>Bacillota</taxon>
        <taxon>Clostridia</taxon>
        <taxon>Eubacteriales</taxon>
        <taxon>Clostridiaceae</taxon>
        <taxon>Clostridium</taxon>
    </lineage>
</organism>
<name>A0A7X9STQ7_CLOBE</name>
<sequence>MDVFKWLQEWYMQNCDGDWEHCYGVKIGTLDNPGWYIDIDLADTDLEDEVFETTSLERNENDWIYCHTEDNIYKGSGGTANLNEIIEIFRNWCNEKKQNF</sequence>
<protein>
    <submittedName>
        <fullName evidence="1">Rhodanese-related sulfurtransferase</fullName>
    </submittedName>
</protein>
<dbReference type="RefSeq" id="WP_168983336.1">
    <property type="nucleotide sequence ID" value="NZ_JABAGD010000069.1"/>
</dbReference>
<reference evidence="1 2" key="1">
    <citation type="submission" date="2020-04" db="EMBL/GenBank/DDBJ databases">
        <authorList>
            <person name="Hitch T.C.A."/>
            <person name="Wylensek D."/>
            <person name="Clavel T."/>
        </authorList>
    </citation>
    <scope>NUCLEOTIDE SEQUENCE [LARGE SCALE GENOMIC DNA]</scope>
    <source>
        <strain evidence="1 2">WB01_NA02</strain>
    </source>
</reference>
<evidence type="ECO:0000313" key="2">
    <source>
        <dbReference type="Proteomes" id="UP000587880"/>
    </source>
</evidence>
<dbReference type="EMBL" id="JABAGD010000069">
    <property type="protein sequence ID" value="NMF07633.1"/>
    <property type="molecule type" value="Genomic_DNA"/>
</dbReference>
<dbReference type="Proteomes" id="UP000587880">
    <property type="component" value="Unassembled WGS sequence"/>
</dbReference>
<evidence type="ECO:0000313" key="1">
    <source>
        <dbReference type="EMBL" id="NMF07633.1"/>
    </source>
</evidence>
<keyword evidence="1" id="KW-0808">Transferase</keyword>
<proteinExistence type="predicted"/>
<dbReference type="InterPro" id="IPR028228">
    <property type="entry name" value="Imm53"/>
</dbReference>
<dbReference type="AlphaFoldDB" id="A0A7X9STQ7"/>
<dbReference type="Pfam" id="PF15580">
    <property type="entry name" value="Imm53"/>
    <property type="match status" value="1"/>
</dbReference>
<dbReference type="GO" id="GO:0016740">
    <property type="term" value="F:transferase activity"/>
    <property type="evidence" value="ECO:0007669"/>
    <property type="project" value="UniProtKB-KW"/>
</dbReference>
<gene>
    <name evidence="1" type="ORF">HF849_23445</name>
</gene>
<comment type="caution">
    <text evidence="1">The sequence shown here is derived from an EMBL/GenBank/DDBJ whole genome shotgun (WGS) entry which is preliminary data.</text>
</comment>